<keyword evidence="3" id="KW-0597">Phosphoprotein</keyword>
<dbReference type="InterPro" id="IPR001610">
    <property type="entry name" value="PAC"/>
</dbReference>
<evidence type="ECO:0000256" key="4">
    <source>
        <dbReference type="ARBA" id="ARBA00022679"/>
    </source>
</evidence>
<proteinExistence type="predicted"/>
<dbReference type="NCBIfam" id="TIGR00229">
    <property type="entry name" value="sensory_box"/>
    <property type="match status" value="1"/>
</dbReference>
<feature type="domain" description="PAC" evidence="8">
    <location>
        <begin position="321"/>
        <end position="373"/>
    </location>
</feature>
<dbReference type="InterPro" id="IPR000700">
    <property type="entry name" value="PAS-assoc_C"/>
</dbReference>
<keyword evidence="6" id="KW-1133">Transmembrane helix</keyword>
<gene>
    <name evidence="9" type="ORF">GCM10010919_17430</name>
</gene>
<comment type="caution">
    <text evidence="9">The sequence shown here is derived from an EMBL/GenBank/DDBJ whole genome shotgun (WGS) entry which is preliminary data.</text>
</comment>
<dbReference type="EMBL" id="BNAO01000003">
    <property type="protein sequence ID" value="GHG68180.1"/>
    <property type="molecule type" value="Genomic_DNA"/>
</dbReference>
<accession>A0ABQ3KXH2</accession>
<keyword evidence="10" id="KW-1185">Reference proteome</keyword>
<name>A0ABQ3KXH2_9ALTE</name>
<keyword evidence="6" id="KW-0472">Membrane</keyword>
<evidence type="ECO:0000256" key="5">
    <source>
        <dbReference type="ARBA" id="ARBA00022777"/>
    </source>
</evidence>
<dbReference type="InterPro" id="IPR052162">
    <property type="entry name" value="Sensor_kinase/Photoreceptor"/>
</dbReference>
<comment type="catalytic activity">
    <reaction evidence="1">
        <text>ATP + protein L-histidine = ADP + protein N-phospho-L-histidine.</text>
        <dbReference type="EC" id="2.7.13.3"/>
    </reaction>
</comment>
<evidence type="ECO:0000256" key="2">
    <source>
        <dbReference type="ARBA" id="ARBA00012438"/>
    </source>
</evidence>
<evidence type="ECO:0000259" key="7">
    <source>
        <dbReference type="PROSITE" id="PS50112"/>
    </source>
</evidence>
<evidence type="ECO:0000256" key="6">
    <source>
        <dbReference type="SAM" id="Phobius"/>
    </source>
</evidence>
<dbReference type="InterPro" id="IPR035965">
    <property type="entry name" value="PAS-like_dom_sf"/>
</dbReference>
<feature type="transmembrane region" description="Helical" evidence="6">
    <location>
        <begin position="53"/>
        <end position="75"/>
    </location>
</feature>
<dbReference type="SMART" id="SM00086">
    <property type="entry name" value="PAC"/>
    <property type="match status" value="2"/>
</dbReference>
<reference evidence="10" key="1">
    <citation type="journal article" date="2019" name="Int. J. Syst. Evol. Microbiol.">
        <title>The Global Catalogue of Microorganisms (GCM) 10K type strain sequencing project: providing services to taxonomists for standard genome sequencing and annotation.</title>
        <authorList>
            <consortium name="The Broad Institute Genomics Platform"/>
            <consortium name="The Broad Institute Genome Sequencing Center for Infectious Disease"/>
            <person name="Wu L."/>
            <person name="Ma J."/>
        </authorList>
    </citation>
    <scope>NUCLEOTIDE SEQUENCE [LARGE SCALE GENOMIC DNA]</scope>
    <source>
        <strain evidence="10">CGMCC 1.7003</strain>
    </source>
</reference>
<dbReference type="InterPro" id="IPR013655">
    <property type="entry name" value="PAS_fold_3"/>
</dbReference>
<dbReference type="Pfam" id="PF08447">
    <property type="entry name" value="PAS_3"/>
    <property type="match status" value="1"/>
</dbReference>
<keyword evidence="6" id="KW-0812">Transmembrane</keyword>
<dbReference type="CDD" id="cd00130">
    <property type="entry name" value="PAS"/>
    <property type="match status" value="3"/>
</dbReference>
<feature type="transmembrane region" description="Helical" evidence="6">
    <location>
        <begin position="87"/>
        <end position="110"/>
    </location>
</feature>
<feature type="domain" description="PAS" evidence="7">
    <location>
        <begin position="249"/>
        <end position="318"/>
    </location>
</feature>
<dbReference type="PROSITE" id="PS50113">
    <property type="entry name" value="PAC"/>
    <property type="match status" value="1"/>
</dbReference>
<evidence type="ECO:0000256" key="3">
    <source>
        <dbReference type="ARBA" id="ARBA00022553"/>
    </source>
</evidence>
<dbReference type="EC" id="2.7.13.3" evidence="2"/>
<sequence length="492" mass="54879">MPAFSDFFKYHRATSPLLVSAVFLVFFADSQTQLGFAHGVLFTPLVVLASLTGRLGLLHTISVLSICSLWLGYLVSPAAPEGFSGAYILANRLLATLAILLLWCLGLMAIKAQQQQKRQYLQEQQSKLDLNLASAVAALSHWYLNDHRKIVTLDEASRQLLGITAQELTLEQFICCFDEKSQRFIKQNLQLSVTQQKATTLETKLHQEAASPVWVKIVAYPDPNNPELIRGLLQNIEQNYQKASLLAEQQMRFMQLADSLPVKVWTATAEGIVDFASVTFANFCGRDTKTIVADWLDILHPDDRATTIEIWQHAVKTKTPYKVEFRILSKDGNYFWHLTSASPIFNDDGEVMYWFGSAMDISEQKALWLKADQLKQSLYQTLGSITDGFFTLDQDFRFTYLNQSAAELLAACKQPGPGKLLSEVCYVAGKDFSPLITAIQRSFYKQQTEQLSFTLPGTALPITFSVYPAAQGVSVLMQPLPASARIAAAVLP</sequence>
<evidence type="ECO:0000313" key="10">
    <source>
        <dbReference type="Proteomes" id="UP000659697"/>
    </source>
</evidence>
<dbReference type="PANTHER" id="PTHR43304:SF1">
    <property type="entry name" value="PAC DOMAIN-CONTAINING PROTEIN"/>
    <property type="match status" value="1"/>
</dbReference>
<evidence type="ECO:0000313" key="9">
    <source>
        <dbReference type="EMBL" id="GHG68180.1"/>
    </source>
</evidence>
<protein>
    <recommendedName>
        <fullName evidence="2">histidine kinase</fullName>
        <ecNumber evidence="2">2.7.13.3</ecNumber>
    </recommendedName>
</protein>
<dbReference type="PROSITE" id="PS50112">
    <property type="entry name" value="PAS"/>
    <property type="match status" value="1"/>
</dbReference>
<keyword evidence="4" id="KW-0808">Transferase</keyword>
<dbReference type="PANTHER" id="PTHR43304">
    <property type="entry name" value="PHYTOCHROME-LIKE PROTEIN CPH1"/>
    <property type="match status" value="1"/>
</dbReference>
<evidence type="ECO:0000256" key="1">
    <source>
        <dbReference type="ARBA" id="ARBA00000085"/>
    </source>
</evidence>
<dbReference type="Proteomes" id="UP000659697">
    <property type="component" value="Unassembled WGS sequence"/>
</dbReference>
<dbReference type="SUPFAM" id="SSF55785">
    <property type="entry name" value="PYP-like sensor domain (PAS domain)"/>
    <property type="match status" value="2"/>
</dbReference>
<dbReference type="Gene3D" id="3.30.450.20">
    <property type="entry name" value="PAS domain"/>
    <property type="match status" value="2"/>
</dbReference>
<keyword evidence="5" id="KW-0418">Kinase</keyword>
<evidence type="ECO:0000259" key="8">
    <source>
        <dbReference type="PROSITE" id="PS50113"/>
    </source>
</evidence>
<dbReference type="SMART" id="SM00091">
    <property type="entry name" value="PAS"/>
    <property type="match status" value="3"/>
</dbReference>
<organism evidence="9 10">
    <name type="scientific">Alishewanella longhuensis</name>
    <dbReference type="NCBI Taxonomy" id="1091037"/>
    <lineage>
        <taxon>Bacteria</taxon>
        <taxon>Pseudomonadati</taxon>
        <taxon>Pseudomonadota</taxon>
        <taxon>Gammaproteobacteria</taxon>
        <taxon>Alteromonadales</taxon>
        <taxon>Alteromonadaceae</taxon>
        <taxon>Alishewanella</taxon>
    </lineage>
</organism>
<dbReference type="InterPro" id="IPR000014">
    <property type="entry name" value="PAS"/>
</dbReference>
<dbReference type="RefSeq" id="WP_189432329.1">
    <property type="nucleotide sequence ID" value="NZ_BNAO01000003.1"/>
</dbReference>